<dbReference type="EMBL" id="JAEOAH010000007">
    <property type="protein sequence ID" value="MBK3494933.1"/>
    <property type="molecule type" value="Genomic_DNA"/>
</dbReference>
<accession>A0ABS1H685</accession>
<name>A0ABS1H685_9BACL</name>
<gene>
    <name evidence="2" type="ORF">JFL43_08670</name>
</gene>
<protein>
    <submittedName>
        <fullName evidence="2">Uncharacterized protein</fullName>
    </submittedName>
</protein>
<organism evidence="2 3">
    <name type="scientific">Viridibacillus soli</name>
    <dbReference type="NCBI Taxonomy" id="2798301"/>
    <lineage>
        <taxon>Bacteria</taxon>
        <taxon>Bacillati</taxon>
        <taxon>Bacillota</taxon>
        <taxon>Bacilli</taxon>
        <taxon>Bacillales</taxon>
        <taxon>Caryophanaceae</taxon>
        <taxon>Viridibacillus</taxon>
    </lineage>
</organism>
<evidence type="ECO:0000313" key="2">
    <source>
        <dbReference type="EMBL" id="MBK3494933.1"/>
    </source>
</evidence>
<dbReference type="Proteomes" id="UP000618943">
    <property type="component" value="Unassembled WGS sequence"/>
</dbReference>
<dbReference type="RefSeq" id="WP_200748713.1">
    <property type="nucleotide sequence ID" value="NZ_JAEOAH010000007.1"/>
</dbReference>
<keyword evidence="3" id="KW-1185">Reference proteome</keyword>
<proteinExistence type="predicted"/>
<feature type="region of interest" description="Disordered" evidence="1">
    <location>
        <begin position="1"/>
        <end position="25"/>
    </location>
</feature>
<comment type="caution">
    <text evidence="2">The sequence shown here is derived from an EMBL/GenBank/DDBJ whole genome shotgun (WGS) entry which is preliminary data.</text>
</comment>
<sequence length="65" mass="7050">MFVLTACSSNDSKSGESSDEKGNKSDEHFVIYGRGADSVSLDPITVTDGESFKVARNIFETLLVF</sequence>
<reference evidence="2 3" key="1">
    <citation type="submission" date="2020-12" db="EMBL/GenBank/DDBJ databases">
        <title>YIM B01967 draft genome.</title>
        <authorList>
            <person name="Yan X."/>
        </authorList>
    </citation>
    <scope>NUCLEOTIDE SEQUENCE [LARGE SCALE GENOMIC DNA]</scope>
    <source>
        <strain evidence="2 3">YIM B01967</strain>
    </source>
</reference>
<evidence type="ECO:0000256" key="1">
    <source>
        <dbReference type="SAM" id="MobiDB-lite"/>
    </source>
</evidence>
<feature type="compositionally biased region" description="Basic and acidic residues" evidence="1">
    <location>
        <begin position="13"/>
        <end position="25"/>
    </location>
</feature>
<evidence type="ECO:0000313" key="3">
    <source>
        <dbReference type="Proteomes" id="UP000618943"/>
    </source>
</evidence>